<dbReference type="InterPro" id="IPR051910">
    <property type="entry name" value="ComF/GntX_DNA_util-trans"/>
</dbReference>
<dbReference type="AlphaFoldDB" id="A0A4Z0BQI1"/>
<dbReference type="Pfam" id="PF00156">
    <property type="entry name" value="Pribosyltran"/>
    <property type="match status" value="1"/>
</dbReference>
<protein>
    <submittedName>
        <fullName evidence="3">ComF family protein</fullName>
    </submittedName>
</protein>
<dbReference type="PANTHER" id="PTHR47505:SF1">
    <property type="entry name" value="DNA UTILIZATION PROTEIN YHGH"/>
    <property type="match status" value="1"/>
</dbReference>
<dbReference type="PANTHER" id="PTHR47505">
    <property type="entry name" value="DNA UTILIZATION PROTEIN YHGH"/>
    <property type="match status" value="1"/>
</dbReference>
<dbReference type="InterPro" id="IPR029057">
    <property type="entry name" value="PRTase-like"/>
</dbReference>
<gene>
    <name evidence="3" type="ORF">EZ242_06825</name>
</gene>
<dbReference type="Gene3D" id="3.40.50.2020">
    <property type="match status" value="1"/>
</dbReference>
<comment type="similarity">
    <text evidence="1">Belongs to the ComF/GntX family.</text>
</comment>
<comment type="caution">
    <text evidence="3">The sequence shown here is derived from an EMBL/GenBank/DDBJ whole genome shotgun (WGS) entry which is preliminary data.</text>
</comment>
<dbReference type="EMBL" id="SMLL01000003">
    <property type="protein sequence ID" value="TFZ01101.1"/>
    <property type="molecule type" value="Genomic_DNA"/>
</dbReference>
<sequence>MLRDRLGSLLSRLPSRCAVCGGWPHGPVCESCHRRFARPTPRCEGCALVVPAGVARCGTCLLQPPALDACHAALGYAYPWSGLIARFKFQEQPGWAATLAALMRRDPRIGMAVDEADLLVPMPLSPRRLAQRGFNQAAELARRLAAGKLRADLLRRVREAPPQAQLDRQARLRNVAHAFAVDPLRLRELAGRRLVLVDDVMTSGASLQAAACALRRAGAARIVGVVLARTDE</sequence>
<evidence type="ECO:0000313" key="4">
    <source>
        <dbReference type="Proteomes" id="UP000297564"/>
    </source>
</evidence>
<dbReference type="CDD" id="cd06223">
    <property type="entry name" value="PRTases_typeI"/>
    <property type="match status" value="1"/>
</dbReference>
<name>A0A4Z0BQI1_9BURK</name>
<reference evidence="3 4" key="1">
    <citation type="submission" date="2019-03" db="EMBL/GenBank/DDBJ databases">
        <title>Ramlibacter rhizophilus CCTCC AB2015357, whole genome shotgun sequence.</title>
        <authorList>
            <person name="Zhang X."/>
            <person name="Feng G."/>
            <person name="Zhu H."/>
        </authorList>
    </citation>
    <scope>NUCLEOTIDE SEQUENCE [LARGE SCALE GENOMIC DNA]</scope>
    <source>
        <strain evidence="3 4">CCTCC AB2015357</strain>
    </source>
</reference>
<proteinExistence type="inferred from homology"/>
<dbReference type="OrthoDB" id="9793412at2"/>
<evidence type="ECO:0000259" key="2">
    <source>
        <dbReference type="Pfam" id="PF00156"/>
    </source>
</evidence>
<feature type="domain" description="Phosphoribosyltransferase" evidence="2">
    <location>
        <begin position="130"/>
        <end position="228"/>
    </location>
</feature>
<dbReference type="InterPro" id="IPR000836">
    <property type="entry name" value="PRTase_dom"/>
</dbReference>
<keyword evidence="4" id="KW-1185">Reference proteome</keyword>
<evidence type="ECO:0000313" key="3">
    <source>
        <dbReference type="EMBL" id="TFZ01101.1"/>
    </source>
</evidence>
<dbReference type="Proteomes" id="UP000297564">
    <property type="component" value="Unassembled WGS sequence"/>
</dbReference>
<dbReference type="RefSeq" id="WP_135284398.1">
    <property type="nucleotide sequence ID" value="NZ_SMLL01000003.1"/>
</dbReference>
<organism evidence="3 4">
    <name type="scientific">Ramlibacter rhizophilus</name>
    <dbReference type="NCBI Taxonomy" id="1781167"/>
    <lineage>
        <taxon>Bacteria</taxon>
        <taxon>Pseudomonadati</taxon>
        <taxon>Pseudomonadota</taxon>
        <taxon>Betaproteobacteria</taxon>
        <taxon>Burkholderiales</taxon>
        <taxon>Comamonadaceae</taxon>
        <taxon>Ramlibacter</taxon>
    </lineage>
</organism>
<evidence type="ECO:0000256" key="1">
    <source>
        <dbReference type="ARBA" id="ARBA00008007"/>
    </source>
</evidence>
<dbReference type="SUPFAM" id="SSF53271">
    <property type="entry name" value="PRTase-like"/>
    <property type="match status" value="1"/>
</dbReference>
<accession>A0A4Z0BQI1</accession>